<evidence type="ECO:0000313" key="2">
    <source>
        <dbReference type="Proteomes" id="UP001296776"/>
    </source>
</evidence>
<dbReference type="Proteomes" id="UP001296776">
    <property type="component" value="Unassembled WGS sequence"/>
</dbReference>
<accession>A0AAJ0U9G4</accession>
<dbReference type="AlphaFoldDB" id="A0AAJ0U9G4"/>
<proteinExistence type="predicted"/>
<evidence type="ECO:0000313" key="1">
    <source>
        <dbReference type="EMBL" id="MBK1707095.1"/>
    </source>
</evidence>
<sequence>MAIRKNNIVIEIELVEITDQRITYPLTITSALVLDGSILFGRNDKGYQFESVGERAEIVIPIVGSVEVPEERHNLRARIDFGYVYLDEKQVMEEGMLVYDAYGEPVMRTVRDKVVSSTMVVRLTETVTLVDARAG</sequence>
<gene>
    <name evidence="1" type="ORF">CKO40_21805</name>
</gene>
<reference evidence="1" key="1">
    <citation type="submission" date="2017-08" db="EMBL/GenBank/DDBJ databases">
        <authorList>
            <person name="Imhoff J.F."/>
            <person name="Rahn T."/>
            <person name="Kuenzel S."/>
            <person name="Neulinger S.C."/>
        </authorList>
    </citation>
    <scope>NUCLEOTIDE SEQUENCE</scope>
    <source>
        <strain evidence="1">DSM 11080</strain>
    </source>
</reference>
<reference evidence="1" key="2">
    <citation type="journal article" date="2020" name="Microorganisms">
        <title>Osmotic Adaptation and Compatible Solute Biosynthesis of Phototrophic Bacteria as Revealed from Genome Analyses.</title>
        <authorList>
            <person name="Imhoff J.F."/>
            <person name="Rahn T."/>
            <person name="Kunzel S."/>
            <person name="Keller A."/>
            <person name="Neulinger S.C."/>
        </authorList>
    </citation>
    <scope>NUCLEOTIDE SEQUENCE</scope>
    <source>
        <strain evidence="1">DSM 11080</strain>
    </source>
</reference>
<keyword evidence="2" id="KW-1185">Reference proteome</keyword>
<protein>
    <submittedName>
        <fullName evidence="1">Uncharacterized protein</fullName>
    </submittedName>
</protein>
<comment type="caution">
    <text evidence="1">The sequence shown here is derived from an EMBL/GenBank/DDBJ whole genome shotgun (WGS) entry which is preliminary data.</text>
</comment>
<dbReference type="EMBL" id="NRSJ01000063">
    <property type="protein sequence ID" value="MBK1707095.1"/>
    <property type="molecule type" value="Genomic_DNA"/>
</dbReference>
<organism evidence="1 2">
    <name type="scientific">Halochromatium glycolicum</name>
    <dbReference type="NCBI Taxonomy" id="85075"/>
    <lineage>
        <taxon>Bacteria</taxon>
        <taxon>Pseudomonadati</taxon>
        <taxon>Pseudomonadota</taxon>
        <taxon>Gammaproteobacteria</taxon>
        <taxon>Chromatiales</taxon>
        <taxon>Chromatiaceae</taxon>
        <taxon>Halochromatium</taxon>
    </lineage>
</organism>
<name>A0AAJ0U9G4_9GAMM</name>